<protein>
    <recommendedName>
        <fullName evidence="6">Ketoreductase (KR) domain-containing protein</fullName>
    </recommendedName>
</protein>
<dbReference type="Gene3D" id="3.40.50.720">
    <property type="entry name" value="NAD(P)-binding Rossmann-like Domain"/>
    <property type="match status" value="1"/>
</dbReference>
<dbReference type="VEuPathDB" id="FungiDB:ASPZODRAFT_154265"/>
<evidence type="ECO:0000256" key="2">
    <source>
        <dbReference type="ARBA" id="ARBA00023002"/>
    </source>
</evidence>
<reference evidence="5" key="1">
    <citation type="journal article" date="2017" name="Genome Biol.">
        <title>Comparative genomics reveals high biological diversity and specific adaptations in the industrially and medically important fungal genus Aspergillus.</title>
        <authorList>
            <person name="de Vries R.P."/>
            <person name="Riley R."/>
            <person name="Wiebenga A."/>
            <person name="Aguilar-Osorio G."/>
            <person name="Amillis S."/>
            <person name="Uchima C.A."/>
            <person name="Anderluh G."/>
            <person name="Asadollahi M."/>
            <person name="Askin M."/>
            <person name="Barry K."/>
            <person name="Battaglia E."/>
            <person name="Bayram O."/>
            <person name="Benocci T."/>
            <person name="Braus-Stromeyer S.A."/>
            <person name="Caldana C."/>
            <person name="Canovas D."/>
            <person name="Cerqueira G.C."/>
            <person name="Chen F."/>
            <person name="Chen W."/>
            <person name="Choi C."/>
            <person name="Clum A."/>
            <person name="Dos Santos R.A."/>
            <person name="Damasio A.R."/>
            <person name="Diallinas G."/>
            <person name="Emri T."/>
            <person name="Fekete E."/>
            <person name="Flipphi M."/>
            <person name="Freyberg S."/>
            <person name="Gallo A."/>
            <person name="Gournas C."/>
            <person name="Habgood R."/>
            <person name="Hainaut M."/>
            <person name="Harispe M.L."/>
            <person name="Henrissat B."/>
            <person name="Hilden K.S."/>
            <person name="Hope R."/>
            <person name="Hossain A."/>
            <person name="Karabika E."/>
            <person name="Karaffa L."/>
            <person name="Karanyi Z."/>
            <person name="Krasevec N."/>
            <person name="Kuo A."/>
            <person name="Kusch H."/>
            <person name="LaButti K."/>
            <person name="Lagendijk E.L."/>
            <person name="Lapidus A."/>
            <person name="Levasseur A."/>
            <person name="Lindquist E."/>
            <person name="Lipzen A."/>
            <person name="Logrieco A.F."/>
            <person name="MacCabe A."/>
            <person name="Maekelae M.R."/>
            <person name="Malavazi I."/>
            <person name="Melin P."/>
            <person name="Meyer V."/>
            <person name="Mielnichuk N."/>
            <person name="Miskei M."/>
            <person name="Molnar A.P."/>
            <person name="Mule G."/>
            <person name="Ngan C.Y."/>
            <person name="Orejas M."/>
            <person name="Orosz E."/>
            <person name="Ouedraogo J.P."/>
            <person name="Overkamp K.M."/>
            <person name="Park H.-S."/>
            <person name="Perrone G."/>
            <person name="Piumi F."/>
            <person name="Punt P.J."/>
            <person name="Ram A.F."/>
            <person name="Ramon A."/>
            <person name="Rauscher S."/>
            <person name="Record E."/>
            <person name="Riano-Pachon D.M."/>
            <person name="Robert V."/>
            <person name="Roehrig J."/>
            <person name="Ruller R."/>
            <person name="Salamov A."/>
            <person name="Salih N.S."/>
            <person name="Samson R.A."/>
            <person name="Sandor E."/>
            <person name="Sanguinetti M."/>
            <person name="Schuetze T."/>
            <person name="Sepcic K."/>
            <person name="Shelest E."/>
            <person name="Sherlock G."/>
            <person name="Sophianopoulou V."/>
            <person name="Squina F.M."/>
            <person name="Sun H."/>
            <person name="Susca A."/>
            <person name="Todd R.B."/>
            <person name="Tsang A."/>
            <person name="Unkles S.E."/>
            <person name="van de Wiele N."/>
            <person name="van Rossen-Uffink D."/>
            <person name="Oliveira J.V."/>
            <person name="Vesth T.C."/>
            <person name="Visser J."/>
            <person name="Yu J.-H."/>
            <person name="Zhou M."/>
            <person name="Andersen M.R."/>
            <person name="Archer D.B."/>
            <person name="Baker S.E."/>
            <person name="Benoit I."/>
            <person name="Brakhage A.A."/>
            <person name="Braus G.H."/>
            <person name="Fischer R."/>
            <person name="Frisvad J.C."/>
            <person name="Goldman G.H."/>
            <person name="Houbraken J."/>
            <person name="Oakley B."/>
            <person name="Pocsi I."/>
            <person name="Scazzocchio C."/>
            <person name="Seiboth B."/>
            <person name="vanKuyk P.A."/>
            <person name="Wortman J."/>
            <person name="Dyer P.S."/>
            <person name="Grigoriev I.V."/>
        </authorList>
    </citation>
    <scope>NUCLEOTIDE SEQUENCE [LARGE SCALE GENOMIC DNA]</scope>
    <source>
        <strain evidence="5">CBS 506.65</strain>
    </source>
</reference>
<dbReference type="InterPro" id="IPR051911">
    <property type="entry name" value="SDR_oxidoreductase"/>
</dbReference>
<dbReference type="STRING" id="1073090.A0A1L9S9B9"/>
<dbReference type="SUPFAM" id="SSF51735">
    <property type="entry name" value="NAD(P)-binding Rossmann-fold domains"/>
    <property type="match status" value="1"/>
</dbReference>
<dbReference type="Pfam" id="PF00106">
    <property type="entry name" value="adh_short"/>
    <property type="match status" value="1"/>
</dbReference>
<dbReference type="GeneID" id="34612532"/>
<dbReference type="AlphaFoldDB" id="A0A1L9S9B9"/>
<feature type="compositionally biased region" description="Basic and acidic residues" evidence="3">
    <location>
        <begin position="350"/>
        <end position="360"/>
    </location>
</feature>
<evidence type="ECO:0000313" key="5">
    <source>
        <dbReference type="Proteomes" id="UP000184188"/>
    </source>
</evidence>
<accession>A0A1L9S9B9</accession>
<comment type="similarity">
    <text evidence="1">Belongs to the short-chain dehydrogenases/reductases (SDR) family.</text>
</comment>
<dbReference type="PRINTS" id="PR00081">
    <property type="entry name" value="GDHRDH"/>
</dbReference>
<dbReference type="GO" id="GO:0016491">
    <property type="term" value="F:oxidoreductase activity"/>
    <property type="evidence" value="ECO:0007669"/>
    <property type="project" value="UniProtKB-KW"/>
</dbReference>
<dbReference type="PANTHER" id="PTHR43976:SF16">
    <property type="entry name" value="SHORT-CHAIN DEHYDROGENASE_REDUCTASE FAMILY PROTEIN"/>
    <property type="match status" value="1"/>
</dbReference>
<dbReference type="CDD" id="cd05374">
    <property type="entry name" value="17beta-HSD-like_SDR_c"/>
    <property type="match status" value="1"/>
</dbReference>
<feature type="region of interest" description="Disordered" evidence="3">
    <location>
        <begin position="337"/>
        <end position="367"/>
    </location>
</feature>
<dbReference type="EMBL" id="KV878350">
    <property type="protein sequence ID" value="OJJ43748.1"/>
    <property type="molecule type" value="Genomic_DNA"/>
</dbReference>
<dbReference type="InterPro" id="IPR002347">
    <property type="entry name" value="SDR_fam"/>
</dbReference>
<dbReference type="RefSeq" id="XP_022578258.1">
    <property type="nucleotide sequence ID" value="XM_022726068.1"/>
</dbReference>
<evidence type="ECO:0008006" key="6">
    <source>
        <dbReference type="Google" id="ProtNLM"/>
    </source>
</evidence>
<sequence length="367" mass="40162">MDLPNSSPRAANPLSPSAFLRGQKLSLPSTTDPPGPQNPPKPLVWLIFGATGHMGRSLVKTALSHNDLVAAVGRTFENSYESMKELESEHDNCIGLLCDVRVRETVKAAIDLTIQRFGRIDIIANCAGYGVIGACEDQDEYDIRNQFETNFMGTLNMIQLSLPHYRARGTGRYLIFSSTSGALGVPGLGPYCASKYAVEGLMESMLYEVDSFNIKGTLVEPGHMRRDDIGDLVSPSATIPSAHNLSSPLPLYGHFLVKPPSEPYNTPTSPAAHARRMLMWLGDKQPASAVKAAELVWQLGHCSYPPLRLILGTYAVESVRDRLKCIIEEIEDWKHLSFPSTDQQPPLNTGKEKPAQKSDGENTATNV</sequence>
<dbReference type="Proteomes" id="UP000184188">
    <property type="component" value="Unassembled WGS sequence"/>
</dbReference>
<evidence type="ECO:0000313" key="4">
    <source>
        <dbReference type="EMBL" id="OJJ43748.1"/>
    </source>
</evidence>
<proteinExistence type="inferred from homology"/>
<dbReference type="InterPro" id="IPR036291">
    <property type="entry name" value="NAD(P)-bd_dom_sf"/>
</dbReference>
<dbReference type="PANTHER" id="PTHR43976">
    <property type="entry name" value="SHORT CHAIN DEHYDROGENASE"/>
    <property type="match status" value="1"/>
</dbReference>
<gene>
    <name evidence="4" type="ORF">ASPZODRAFT_154265</name>
</gene>
<keyword evidence="5" id="KW-1185">Reference proteome</keyword>
<organism evidence="4 5">
    <name type="scientific">Penicilliopsis zonata CBS 506.65</name>
    <dbReference type="NCBI Taxonomy" id="1073090"/>
    <lineage>
        <taxon>Eukaryota</taxon>
        <taxon>Fungi</taxon>
        <taxon>Dikarya</taxon>
        <taxon>Ascomycota</taxon>
        <taxon>Pezizomycotina</taxon>
        <taxon>Eurotiomycetes</taxon>
        <taxon>Eurotiomycetidae</taxon>
        <taxon>Eurotiales</taxon>
        <taxon>Aspergillaceae</taxon>
        <taxon>Penicilliopsis</taxon>
    </lineage>
</organism>
<feature type="compositionally biased region" description="Polar residues" evidence="3">
    <location>
        <begin position="338"/>
        <end position="347"/>
    </location>
</feature>
<evidence type="ECO:0000256" key="1">
    <source>
        <dbReference type="ARBA" id="ARBA00006484"/>
    </source>
</evidence>
<name>A0A1L9S9B9_9EURO</name>
<evidence type="ECO:0000256" key="3">
    <source>
        <dbReference type="SAM" id="MobiDB-lite"/>
    </source>
</evidence>
<dbReference type="OrthoDB" id="1274115at2759"/>
<keyword evidence="2" id="KW-0560">Oxidoreductase</keyword>